<dbReference type="GO" id="GO:0071897">
    <property type="term" value="P:DNA biosynthetic process"/>
    <property type="evidence" value="ECO:0007669"/>
    <property type="project" value="InterPro"/>
</dbReference>
<keyword evidence="9 13" id="KW-0233">DNA recombination</keyword>
<dbReference type="InterPro" id="IPR012340">
    <property type="entry name" value="NA-bd_OB-fold"/>
</dbReference>
<dbReference type="CDD" id="cd07901">
    <property type="entry name" value="Adenylation_DNA_ligase_Arch_LigB"/>
    <property type="match status" value="1"/>
</dbReference>
<dbReference type="EMBL" id="LBSM01000017">
    <property type="protein sequence ID" value="KKQ17631.1"/>
    <property type="molecule type" value="Genomic_DNA"/>
</dbReference>
<sequence length="554" mass="63204">MLYKELADVYSELEKTTKRLEKTEIISNFFKRVLVGDIRKVVYLLKGSIYAQWEGDKLGVSERLIIKIISESSGINQSEIEKLWKKLGDLGKVAEEVLGNKKQSTLSSKKLTLKKVFENLRKLSSFEGSGTVSKKISLVVELLNNANPLEARYIVNTIVNDLRVGVASGVIRDSIAKAFDKDADEVENVYNLTTDYGETAELAMQNKMHGNLTPGKPIRLQLAIRTESIEEALKAVGKPAQCEFKIDGFRLQIHFDGRETKLFTRSMENVTKQFPDVVKTVTGNVKGQDFILDSEVVGHKDEIYLPFQNISQRIKRKYDIENTAKNFPVEVDIFDVVYHNGKNLMNSPLSERRKLLEKIVNQKSGKIILTRKIISGNEEEIERFYSEALQRGTEGLMLKNLEGAYKPGRYVNGWVKLKPVMEPLDLVITKAEWGEGKRSDWLSSFTVSCKKGEEFLEMGKVGSGVKEKNEGVKFSELTKELRRLIINDHGKTVEVKPKLIIEVSYEEIQKSPTYKSGFALRFPRILRVRSEKDVEEINTLSDVERIYSRQRYRK</sequence>
<evidence type="ECO:0000256" key="8">
    <source>
        <dbReference type="ARBA" id="ARBA00022842"/>
    </source>
</evidence>
<dbReference type="Gene3D" id="3.30.470.30">
    <property type="entry name" value="DNA ligase/mRNA capping enzyme"/>
    <property type="match status" value="1"/>
</dbReference>
<keyword evidence="11 13" id="KW-0131">Cell cycle</keyword>
<dbReference type="GO" id="GO:0051301">
    <property type="term" value="P:cell division"/>
    <property type="evidence" value="ECO:0007669"/>
    <property type="project" value="UniProtKB-KW"/>
</dbReference>
<dbReference type="EC" id="6.5.1.1" evidence="13"/>
<dbReference type="FunFam" id="1.10.3260.10:FF:000007">
    <property type="entry name" value="DNA ligase"/>
    <property type="match status" value="1"/>
</dbReference>
<dbReference type="InterPro" id="IPR012309">
    <property type="entry name" value="DNA_ligase_ATP-dep_C"/>
</dbReference>
<evidence type="ECO:0000256" key="12">
    <source>
        <dbReference type="ARBA" id="ARBA00034003"/>
    </source>
</evidence>
<comment type="cofactor">
    <cofactor evidence="13">
        <name>Mg(2+)</name>
        <dbReference type="ChEBI" id="CHEBI:18420"/>
    </cofactor>
</comment>
<keyword evidence="3 13" id="KW-0235">DNA replication</keyword>
<dbReference type="InterPro" id="IPR012310">
    <property type="entry name" value="DNA_ligase_ATP-dep_cent"/>
</dbReference>
<dbReference type="Pfam" id="PF01068">
    <property type="entry name" value="DNA_ligase_A_M"/>
    <property type="match status" value="1"/>
</dbReference>
<evidence type="ECO:0000313" key="16">
    <source>
        <dbReference type="EMBL" id="KKQ17631.1"/>
    </source>
</evidence>
<dbReference type="GO" id="GO:0006310">
    <property type="term" value="P:DNA recombination"/>
    <property type="evidence" value="ECO:0007669"/>
    <property type="project" value="UniProtKB-UniRule"/>
</dbReference>
<evidence type="ECO:0000256" key="4">
    <source>
        <dbReference type="ARBA" id="ARBA00022723"/>
    </source>
</evidence>
<evidence type="ECO:0000256" key="1">
    <source>
        <dbReference type="ARBA" id="ARBA00022598"/>
    </source>
</evidence>
<evidence type="ECO:0000256" key="9">
    <source>
        <dbReference type="ARBA" id="ARBA00023172"/>
    </source>
</evidence>
<keyword evidence="6 13" id="KW-0227">DNA damage</keyword>
<dbReference type="CDD" id="cd07972">
    <property type="entry name" value="OBF_DNA_ligase_Arch_LigB"/>
    <property type="match status" value="1"/>
</dbReference>
<comment type="similarity">
    <text evidence="13 14">Belongs to the ATP-dependent DNA ligase family.</text>
</comment>
<keyword evidence="7 13" id="KW-0067">ATP-binding</keyword>
<evidence type="ECO:0000256" key="7">
    <source>
        <dbReference type="ARBA" id="ARBA00022840"/>
    </source>
</evidence>
<name>A0A0G0INQ5_9BACT</name>
<dbReference type="InterPro" id="IPR000977">
    <property type="entry name" value="DNA_ligase_ATP-dep"/>
</dbReference>
<dbReference type="Gene3D" id="2.40.50.140">
    <property type="entry name" value="Nucleic acid-binding proteins"/>
    <property type="match status" value="1"/>
</dbReference>
<dbReference type="Proteomes" id="UP000034508">
    <property type="component" value="Unassembled WGS sequence"/>
</dbReference>
<feature type="binding site" evidence="13">
    <location>
        <position position="250"/>
    </location>
    <ligand>
        <name>ATP</name>
        <dbReference type="ChEBI" id="CHEBI:30616"/>
    </ligand>
</feature>
<dbReference type="InterPro" id="IPR012308">
    <property type="entry name" value="DNA_ligase_ATP-dep_N"/>
</dbReference>
<dbReference type="Pfam" id="PF04675">
    <property type="entry name" value="DNA_ligase_A_N"/>
    <property type="match status" value="1"/>
</dbReference>
<dbReference type="GO" id="GO:0006273">
    <property type="term" value="P:lagging strand elongation"/>
    <property type="evidence" value="ECO:0007669"/>
    <property type="project" value="TreeGrafter"/>
</dbReference>
<evidence type="ECO:0000313" key="17">
    <source>
        <dbReference type="Proteomes" id="UP000034508"/>
    </source>
</evidence>
<dbReference type="SUPFAM" id="SSF117018">
    <property type="entry name" value="ATP-dependent DNA ligase DNA-binding domain"/>
    <property type="match status" value="1"/>
</dbReference>
<dbReference type="PATRIC" id="fig|1618331.3.peg.806"/>
<dbReference type="Pfam" id="PF04679">
    <property type="entry name" value="DNA_ligase_A_C"/>
    <property type="match status" value="1"/>
</dbReference>
<gene>
    <name evidence="13" type="primary">lig</name>
    <name evidence="16" type="ORF">US31_C0017G0025</name>
</gene>
<proteinExistence type="inferred from homology"/>
<keyword evidence="4 13" id="KW-0479">Metal-binding</keyword>
<evidence type="ECO:0000256" key="6">
    <source>
        <dbReference type="ARBA" id="ARBA00022763"/>
    </source>
</evidence>
<comment type="caution">
    <text evidence="16">The sequence shown here is derived from an EMBL/GenBank/DDBJ whole genome shotgun (WGS) entry which is preliminary data.</text>
</comment>
<dbReference type="GO" id="GO:0005524">
    <property type="term" value="F:ATP binding"/>
    <property type="evidence" value="ECO:0007669"/>
    <property type="project" value="UniProtKB-UniRule"/>
</dbReference>
<dbReference type="GO" id="GO:0003910">
    <property type="term" value="F:DNA ligase (ATP) activity"/>
    <property type="evidence" value="ECO:0007669"/>
    <property type="project" value="UniProtKB-UniRule"/>
</dbReference>
<organism evidence="16 17">
    <name type="scientific">Berkelbacteria bacterium GW2011_GWA1_36_9</name>
    <dbReference type="NCBI Taxonomy" id="1618331"/>
    <lineage>
        <taxon>Bacteria</taxon>
        <taxon>Candidatus Berkelbacteria</taxon>
    </lineage>
</organism>
<evidence type="ECO:0000256" key="3">
    <source>
        <dbReference type="ARBA" id="ARBA00022705"/>
    </source>
</evidence>
<evidence type="ECO:0000256" key="11">
    <source>
        <dbReference type="ARBA" id="ARBA00023306"/>
    </source>
</evidence>
<feature type="domain" description="ATP-dependent DNA ligase family profile" evidence="15">
    <location>
        <begin position="322"/>
        <end position="451"/>
    </location>
</feature>
<keyword evidence="5 13" id="KW-0547">Nucleotide-binding</keyword>
<feature type="binding site" evidence="13">
    <location>
        <position position="334"/>
    </location>
    <ligand>
        <name>ATP</name>
        <dbReference type="ChEBI" id="CHEBI:30616"/>
    </ligand>
</feature>
<comment type="catalytic activity">
    <reaction evidence="12 13">
        <text>ATP + (deoxyribonucleotide)n-3'-hydroxyl + 5'-phospho-(deoxyribonucleotide)m = (deoxyribonucleotide)n+m + AMP + diphosphate.</text>
        <dbReference type="EC" id="6.5.1.1"/>
    </reaction>
</comment>
<evidence type="ECO:0000256" key="10">
    <source>
        <dbReference type="ARBA" id="ARBA00023204"/>
    </source>
</evidence>
<evidence type="ECO:0000259" key="15">
    <source>
        <dbReference type="PROSITE" id="PS50160"/>
    </source>
</evidence>
<dbReference type="HAMAP" id="MF_00407">
    <property type="entry name" value="DNA_ligase"/>
    <property type="match status" value="1"/>
</dbReference>
<accession>A0A0G0INQ5</accession>
<evidence type="ECO:0000256" key="13">
    <source>
        <dbReference type="HAMAP-Rule" id="MF_00407"/>
    </source>
</evidence>
<keyword evidence="2 13" id="KW-0132">Cell division</keyword>
<feature type="binding site" evidence="13">
    <location>
        <position position="265"/>
    </location>
    <ligand>
        <name>ATP</name>
        <dbReference type="ChEBI" id="CHEBI:30616"/>
    </ligand>
</feature>
<dbReference type="AlphaFoldDB" id="A0A0G0INQ5"/>
<dbReference type="PROSITE" id="PS50160">
    <property type="entry name" value="DNA_LIGASE_A3"/>
    <property type="match status" value="1"/>
</dbReference>
<dbReference type="NCBIfam" id="TIGR00574">
    <property type="entry name" value="dnl1"/>
    <property type="match status" value="1"/>
</dbReference>
<feature type="active site" description="N6-AMP-lysine intermediate" evidence="13">
    <location>
        <position position="245"/>
    </location>
</feature>
<evidence type="ECO:0000256" key="14">
    <source>
        <dbReference type="RuleBase" id="RU004196"/>
    </source>
</evidence>
<keyword evidence="1 13" id="KW-0436">Ligase</keyword>
<keyword evidence="8 13" id="KW-0460">Magnesium</keyword>
<dbReference type="SUPFAM" id="SSF56091">
    <property type="entry name" value="DNA ligase/mRNA capping enzyme, catalytic domain"/>
    <property type="match status" value="1"/>
</dbReference>
<comment type="caution">
    <text evidence="13">Lacks conserved residue(s) required for the propagation of feature annotation.</text>
</comment>
<feature type="binding site" evidence="13">
    <location>
        <position position="243"/>
    </location>
    <ligand>
        <name>ATP</name>
        <dbReference type="ChEBI" id="CHEBI:30616"/>
    </ligand>
</feature>
<keyword evidence="10 13" id="KW-0234">DNA repair</keyword>
<comment type="function">
    <text evidence="13">DNA ligase that seals nicks in double-stranded DNA during DNA replication, DNA recombination and DNA repair.</text>
</comment>
<dbReference type="GO" id="GO:0003677">
    <property type="term" value="F:DNA binding"/>
    <property type="evidence" value="ECO:0007669"/>
    <property type="project" value="InterPro"/>
</dbReference>
<dbReference type="GO" id="GO:0046872">
    <property type="term" value="F:metal ion binding"/>
    <property type="evidence" value="ECO:0007669"/>
    <property type="project" value="UniProtKB-KW"/>
</dbReference>
<dbReference type="Gene3D" id="1.10.3260.10">
    <property type="entry name" value="DNA ligase, ATP-dependent, N-terminal domain"/>
    <property type="match status" value="1"/>
</dbReference>
<dbReference type="InterPro" id="IPR050191">
    <property type="entry name" value="ATP-dep_DNA_ligase"/>
</dbReference>
<feature type="binding site" evidence="13">
    <location>
        <position position="416"/>
    </location>
    <ligand>
        <name>ATP</name>
        <dbReference type="ChEBI" id="CHEBI:30616"/>
    </ligand>
</feature>
<feature type="binding site" evidence="13">
    <location>
        <position position="295"/>
    </location>
    <ligand>
        <name>ATP</name>
        <dbReference type="ChEBI" id="CHEBI:30616"/>
    </ligand>
</feature>
<dbReference type="PANTHER" id="PTHR45674:SF7">
    <property type="entry name" value="DNA LIGASE"/>
    <property type="match status" value="1"/>
</dbReference>
<dbReference type="SUPFAM" id="SSF50249">
    <property type="entry name" value="Nucleic acid-binding proteins"/>
    <property type="match status" value="1"/>
</dbReference>
<dbReference type="PANTHER" id="PTHR45674">
    <property type="entry name" value="DNA LIGASE 1/3 FAMILY MEMBER"/>
    <property type="match status" value="1"/>
</dbReference>
<evidence type="ECO:0000256" key="2">
    <source>
        <dbReference type="ARBA" id="ARBA00022618"/>
    </source>
</evidence>
<dbReference type="InterPro" id="IPR036599">
    <property type="entry name" value="DNA_ligase_N_sf"/>
</dbReference>
<protein>
    <recommendedName>
        <fullName evidence="13">Probable DNA ligase</fullName>
        <ecNumber evidence="13">6.5.1.1</ecNumber>
    </recommendedName>
    <alternativeName>
        <fullName evidence="13">Polydeoxyribonucleotide synthase [ATP]</fullName>
    </alternativeName>
</protein>
<reference evidence="16 17" key="1">
    <citation type="journal article" date="2015" name="Nature">
        <title>rRNA introns, odd ribosomes, and small enigmatic genomes across a large radiation of phyla.</title>
        <authorList>
            <person name="Brown C.T."/>
            <person name="Hug L.A."/>
            <person name="Thomas B.C."/>
            <person name="Sharon I."/>
            <person name="Castelle C.J."/>
            <person name="Singh A."/>
            <person name="Wilkins M.J."/>
            <person name="Williams K.H."/>
            <person name="Banfield J.F."/>
        </authorList>
    </citation>
    <scope>NUCLEOTIDE SEQUENCE [LARGE SCALE GENOMIC DNA]</scope>
</reference>
<evidence type="ECO:0000256" key="5">
    <source>
        <dbReference type="ARBA" id="ARBA00022741"/>
    </source>
</evidence>
<dbReference type="InterPro" id="IPR022865">
    <property type="entry name" value="DNA_ligae_ATP-dep_bac/arc"/>
</dbReference>
<dbReference type="GO" id="GO:0006281">
    <property type="term" value="P:DNA repair"/>
    <property type="evidence" value="ECO:0007669"/>
    <property type="project" value="UniProtKB-UniRule"/>
</dbReference>